<dbReference type="GO" id="GO:0005737">
    <property type="term" value="C:cytoplasm"/>
    <property type="evidence" value="ECO:0007669"/>
    <property type="project" value="TreeGrafter"/>
</dbReference>
<keyword evidence="1" id="KW-0677">Repeat</keyword>
<sequence>MGSPRSLMVKTSVGQIISKDQNIILLRQDATIEAALKVLAKHHILSAPVVVPNDGPGSVDACAPNRCPEDIVGFVDIRDILSSYLAEADLASMRGMRLLKRMQVLEESGQKFASKTLEQLSVLGHDGSFFLENGSGRLSLLELVHDGFLYPKGAKAMHGGTKARTVGHRVALYSKEGCITNIVSQSDVVRFLFEHVDELGPLADKTVSELGWAPRPVIHVTPESPAIEVMSMMDERNISAVAVVDKDKKLLGNFSISDLRAIVAEHFGSMALPVGEFLALEHGIEFWGVKADPPGAPEPPPEPHPYLKERDLRRTSSAGCKVGQQLITAEAGDTFRDVLQLLVESRMHRLYVVTPELEPVGIITLTDVLRQVVEAANQTPDC</sequence>
<dbReference type="InterPro" id="IPR050511">
    <property type="entry name" value="AMPK_gamma/SDS23_families"/>
</dbReference>
<feature type="domain" description="CBS" evidence="4">
    <location>
        <begin position="322"/>
        <end position="379"/>
    </location>
</feature>
<dbReference type="SMART" id="SM00116">
    <property type="entry name" value="CBS"/>
    <property type="match status" value="3"/>
</dbReference>
<dbReference type="SUPFAM" id="SSF54631">
    <property type="entry name" value="CBS-domain pair"/>
    <property type="match status" value="2"/>
</dbReference>
<dbReference type="Proteomes" id="UP001489004">
    <property type="component" value="Unassembled WGS sequence"/>
</dbReference>
<evidence type="ECO:0000256" key="3">
    <source>
        <dbReference type="PROSITE-ProRule" id="PRU00703"/>
    </source>
</evidence>
<evidence type="ECO:0000313" key="6">
    <source>
        <dbReference type="Proteomes" id="UP001489004"/>
    </source>
</evidence>
<dbReference type="PANTHER" id="PTHR13780:SF128">
    <property type="entry name" value="CBS DOMAIN-CONTAINING PROTEIN"/>
    <property type="match status" value="1"/>
</dbReference>
<feature type="domain" description="CBS" evidence="4">
    <location>
        <begin position="213"/>
        <end position="270"/>
    </location>
</feature>
<feature type="domain" description="CBS" evidence="4">
    <location>
        <begin position="17"/>
        <end position="90"/>
    </location>
</feature>
<dbReference type="AlphaFoldDB" id="A0AAW1R878"/>
<dbReference type="Gene3D" id="3.10.580.10">
    <property type="entry name" value="CBS-domain"/>
    <property type="match status" value="3"/>
</dbReference>
<dbReference type="CDD" id="cd02205">
    <property type="entry name" value="CBS_pair_SF"/>
    <property type="match status" value="1"/>
</dbReference>
<evidence type="ECO:0000256" key="2">
    <source>
        <dbReference type="ARBA" id="ARBA00023122"/>
    </source>
</evidence>
<name>A0AAW1R878_9CHLO</name>
<dbReference type="InterPro" id="IPR000644">
    <property type="entry name" value="CBS_dom"/>
</dbReference>
<dbReference type="Pfam" id="PF00571">
    <property type="entry name" value="CBS"/>
    <property type="match status" value="2"/>
</dbReference>
<proteinExistence type="predicted"/>
<protein>
    <recommendedName>
        <fullName evidence="4">CBS domain-containing protein</fullName>
    </recommendedName>
</protein>
<dbReference type="PANTHER" id="PTHR13780">
    <property type="entry name" value="AMP-ACTIVATED PROTEIN KINASE, GAMMA REGULATORY SUBUNIT"/>
    <property type="match status" value="1"/>
</dbReference>
<evidence type="ECO:0000259" key="4">
    <source>
        <dbReference type="PROSITE" id="PS51371"/>
    </source>
</evidence>
<dbReference type="GO" id="GO:0005634">
    <property type="term" value="C:nucleus"/>
    <property type="evidence" value="ECO:0007669"/>
    <property type="project" value="TreeGrafter"/>
</dbReference>
<dbReference type="InterPro" id="IPR046342">
    <property type="entry name" value="CBS_dom_sf"/>
</dbReference>
<keyword evidence="6" id="KW-1185">Reference proteome</keyword>
<accession>A0AAW1R878</accession>
<evidence type="ECO:0000256" key="1">
    <source>
        <dbReference type="ARBA" id="ARBA00022737"/>
    </source>
</evidence>
<comment type="caution">
    <text evidence="5">The sequence shown here is derived from an EMBL/GenBank/DDBJ whole genome shotgun (WGS) entry which is preliminary data.</text>
</comment>
<evidence type="ECO:0000313" key="5">
    <source>
        <dbReference type="EMBL" id="KAK9829547.1"/>
    </source>
</evidence>
<organism evidence="5 6">
    <name type="scientific">[Myrmecia] bisecta</name>
    <dbReference type="NCBI Taxonomy" id="41462"/>
    <lineage>
        <taxon>Eukaryota</taxon>
        <taxon>Viridiplantae</taxon>
        <taxon>Chlorophyta</taxon>
        <taxon>core chlorophytes</taxon>
        <taxon>Trebouxiophyceae</taxon>
        <taxon>Trebouxiales</taxon>
        <taxon>Trebouxiaceae</taxon>
        <taxon>Myrmecia</taxon>
    </lineage>
</organism>
<keyword evidence="2 3" id="KW-0129">CBS domain</keyword>
<dbReference type="PROSITE" id="PS51371">
    <property type="entry name" value="CBS"/>
    <property type="match status" value="3"/>
</dbReference>
<reference evidence="5 6" key="1">
    <citation type="journal article" date="2024" name="Nat. Commun.">
        <title>Phylogenomics reveals the evolutionary origins of lichenization in chlorophyte algae.</title>
        <authorList>
            <person name="Puginier C."/>
            <person name="Libourel C."/>
            <person name="Otte J."/>
            <person name="Skaloud P."/>
            <person name="Haon M."/>
            <person name="Grisel S."/>
            <person name="Petersen M."/>
            <person name="Berrin J.G."/>
            <person name="Delaux P.M."/>
            <person name="Dal Grande F."/>
            <person name="Keller J."/>
        </authorList>
    </citation>
    <scope>NUCLEOTIDE SEQUENCE [LARGE SCALE GENOMIC DNA]</scope>
    <source>
        <strain evidence="5 6">SAG 2043</strain>
    </source>
</reference>
<dbReference type="EMBL" id="JALJOR010000001">
    <property type="protein sequence ID" value="KAK9829547.1"/>
    <property type="molecule type" value="Genomic_DNA"/>
</dbReference>
<gene>
    <name evidence="5" type="ORF">WJX72_006411</name>
</gene>